<evidence type="ECO:0000256" key="1">
    <source>
        <dbReference type="ARBA" id="ARBA00004167"/>
    </source>
</evidence>
<gene>
    <name evidence="7" type="ORF">D9757_005049</name>
</gene>
<keyword evidence="8" id="KW-1185">Reference proteome</keyword>
<keyword evidence="3 6" id="KW-1133">Transmembrane helix</keyword>
<dbReference type="GO" id="GO:0071944">
    <property type="term" value="C:cell periphery"/>
    <property type="evidence" value="ECO:0007669"/>
    <property type="project" value="UniProtKB-ARBA"/>
</dbReference>
<evidence type="ECO:0000256" key="6">
    <source>
        <dbReference type="SAM" id="Phobius"/>
    </source>
</evidence>
<keyword evidence="2 6" id="KW-0812">Transmembrane</keyword>
<dbReference type="InterPro" id="IPR051694">
    <property type="entry name" value="Immunoregulatory_rcpt-like"/>
</dbReference>
<dbReference type="GO" id="GO:0016020">
    <property type="term" value="C:membrane"/>
    <property type="evidence" value="ECO:0007669"/>
    <property type="project" value="UniProtKB-SubCell"/>
</dbReference>
<evidence type="ECO:0000256" key="2">
    <source>
        <dbReference type="ARBA" id="ARBA00022692"/>
    </source>
</evidence>
<evidence type="ECO:0000256" key="5">
    <source>
        <dbReference type="SAM" id="MobiDB-lite"/>
    </source>
</evidence>
<evidence type="ECO:0000256" key="4">
    <source>
        <dbReference type="ARBA" id="ARBA00023136"/>
    </source>
</evidence>
<organism evidence="7 8">
    <name type="scientific">Collybiopsis confluens</name>
    <dbReference type="NCBI Taxonomy" id="2823264"/>
    <lineage>
        <taxon>Eukaryota</taxon>
        <taxon>Fungi</taxon>
        <taxon>Dikarya</taxon>
        <taxon>Basidiomycota</taxon>
        <taxon>Agaricomycotina</taxon>
        <taxon>Agaricomycetes</taxon>
        <taxon>Agaricomycetidae</taxon>
        <taxon>Agaricales</taxon>
        <taxon>Marasmiineae</taxon>
        <taxon>Omphalotaceae</taxon>
        <taxon>Collybiopsis</taxon>
    </lineage>
</organism>
<protein>
    <submittedName>
        <fullName evidence="7">Uncharacterized protein</fullName>
    </submittedName>
</protein>
<name>A0A8H5MCK6_9AGAR</name>
<proteinExistence type="predicted"/>
<accession>A0A8H5MCK6</accession>
<reference evidence="7 8" key="1">
    <citation type="journal article" date="2020" name="ISME J.">
        <title>Uncovering the hidden diversity of litter-decomposition mechanisms in mushroom-forming fungi.</title>
        <authorList>
            <person name="Floudas D."/>
            <person name="Bentzer J."/>
            <person name="Ahren D."/>
            <person name="Johansson T."/>
            <person name="Persson P."/>
            <person name="Tunlid A."/>
        </authorList>
    </citation>
    <scope>NUCLEOTIDE SEQUENCE [LARGE SCALE GENOMIC DNA]</scope>
    <source>
        <strain evidence="7 8">CBS 406.79</strain>
    </source>
</reference>
<evidence type="ECO:0000313" key="8">
    <source>
        <dbReference type="Proteomes" id="UP000518752"/>
    </source>
</evidence>
<feature type="compositionally biased region" description="Basic and acidic residues" evidence="5">
    <location>
        <begin position="88"/>
        <end position="101"/>
    </location>
</feature>
<feature type="transmembrane region" description="Helical" evidence="6">
    <location>
        <begin position="28"/>
        <end position="47"/>
    </location>
</feature>
<evidence type="ECO:0000313" key="7">
    <source>
        <dbReference type="EMBL" id="KAF5388929.1"/>
    </source>
</evidence>
<dbReference type="AlphaFoldDB" id="A0A8H5MCK6"/>
<dbReference type="EMBL" id="JAACJN010000025">
    <property type="protein sequence ID" value="KAF5388929.1"/>
    <property type="molecule type" value="Genomic_DNA"/>
</dbReference>
<sequence length="139" mass="15596">MSSNTSNSDASPANDSNNDNSFGLSWEIGVIVAIIAVVIIIIAAVIFQRRRRRRSVSHLVDDLERQQSHHRPRHQTRPSSTSTSSATLKEKEKEKNHKDSNVSDTGDITIAKPSASVSRLSRIAEHPSQNPPKYYWDHR</sequence>
<comment type="subcellular location">
    <subcellularLocation>
        <location evidence="1">Membrane</location>
        <topology evidence="1">Single-pass membrane protein</topology>
    </subcellularLocation>
</comment>
<dbReference type="PANTHER" id="PTHR15549">
    <property type="entry name" value="PAIRED IMMUNOGLOBULIN-LIKE TYPE 2 RECEPTOR"/>
    <property type="match status" value="1"/>
</dbReference>
<feature type="region of interest" description="Disordered" evidence="5">
    <location>
        <begin position="50"/>
        <end position="139"/>
    </location>
</feature>
<keyword evidence="4 6" id="KW-0472">Membrane</keyword>
<comment type="caution">
    <text evidence="7">The sequence shown here is derived from an EMBL/GenBank/DDBJ whole genome shotgun (WGS) entry which is preliminary data.</text>
</comment>
<dbReference type="PANTHER" id="PTHR15549:SF30">
    <property type="entry name" value="MID2 DOMAIN-CONTAINING PROTEIN"/>
    <property type="match status" value="1"/>
</dbReference>
<evidence type="ECO:0000256" key="3">
    <source>
        <dbReference type="ARBA" id="ARBA00022989"/>
    </source>
</evidence>
<dbReference type="Proteomes" id="UP000518752">
    <property type="component" value="Unassembled WGS sequence"/>
</dbReference>